<reference evidence="6" key="1">
    <citation type="submission" date="2014-01" db="EMBL/GenBank/DDBJ databases">
        <authorList>
            <person name="Aslett M."/>
        </authorList>
    </citation>
    <scope>NUCLEOTIDE SEQUENCE</scope>
</reference>
<evidence type="ECO:0000256" key="1">
    <source>
        <dbReference type="ARBA" id="ARBA00004294"/>
    </source>
</evidence>
<name>A0A077Z742_TRITR</name>
<keyword evidence="3" id="KW-1134">Transmembrane beta strand</keyword>
<dbReference type="PANTHER" id="PTHR11743">
    <property type="entry name" value="VOLTAGE-DEPENDENT ANION-SELECTIVE CHANNEL"/>
    <property type="match status" value="1"/>
</dbReference>
<evidence type="ECO:0000256" key="5">
    <source>
        <dbReference type="ARBA" id="ARBA00023114"/>
    </source>
</evidence>
<dbReference type="InterPro" id="IPR001925">
    <property type="entry name" value="Porin_Euk"/>
</dbReference>
<evidence type="ECO:0000256" key="2">
    <source>
        <dbReference type="ARBA" id="ARBA00007780"/>
    </source>
</evidence>
<dbReference type="CDD" id="cd07306">
    <property type="entry name" value="Porin3_VDAC"/>
    <property type="match status" value="1"/>
</dbReference>
<dbReference type="EMBL" id="HG806002">
    <property type="protein sequence ID" value="CDW56031.1"/>
    <property type="molecule type" value="Genomic_DNA"/>
</dbReference>
<accession>A0A077Z742</accession>
<keyword evidence="5" id="KW-0813">Transport</keyword>
<evidence type="ECO:0000256" key="3">
    <source>
        <dbReference type="ARBA" id="ARBA00022452"/>
    </source>
</evidence>
<evidence type="ECO:0000256" key="4">
    <source>
        <dbReference type="ARBA" id="ARBA00022787"/>
    </source>
</evidence>
<dbReference type="Gene3D" id="2.40.160.10">
    <property type="entry name" value="Porin"/>
    <property type="match status" value="1"/>
</dbReference>
<proteinExistence type="inferred from homology"/>
<keyword evidence="4" id="KW-0496">Mitochondrion</keyword>
<keyword evidence="5" id="KW-0626">Porin</keyword>
<dbReference type="GO" id="GO:0005741">
    <property type="term" value="C:mitochondrial outer membrane"/>
    <property type="evidence" value="ECO:0007669"/>
    <property type="project" value="UniProtKB-SubCell"/>
</dbReference>
<dbReference type="PANTHER" id="PTHR11743:SF70">
    <property type="entry name" value="GH26960P-RELATED"/>
    <property type="match status" value="1"/>
</dbReference>
<dbReference type="GO" id="GO:0046930">
    <property type="term" value="C:pore complex"/>
    <property type="evidence" value="ECO:0007669"/>
    <property type="project" value="UniProtKB-KW"/>
</dbReference>
<dbReference type="GO" id="GO:0015288">
    <property type="term" value="F:porin activity"/>
    <property type="evidence" value="ECO:0007669"/>
    <property type="project" value="UniProtKB-KW"/>
</dbReference>
<keyword evidence="3" id="KW-0472">Membrane</keyword>
<evidence type="ECO:0000313" key="6">
    <source>
        <dbReference type="EMBL" id="CDW56031.1"/>
    </source>
</evidence>
<dbReference type="Pfam" id="PF01459">
    <property type="entry name" value="Porin_3"/>
    <property type="match status" value="1"/>
</dbReference>
<dbReference type="OrthoDB" id="7827681at2759"/>
<dbReference type="InterPro" id="IPR023614">
    <property type="entry name" value="Porin_dom_sf"/>
</dbReference>
<keyword evidence="3" id="KW-0812">Transmembrane</keyword>
<gene>
    <name evidence="6" type="ORF">TTRE_0000430501</name>
</gene>
<evidence type="ECO:0000313" key="7">
    <source>
        <dbReference type="Proteomes" id="UP000030665"/>
    </source>
</evidence>
<comment type="subcellular location">
    <subcellularLocation>
        <location evidence="1">Mitochondrion outer membrane</location>
    </subcellularLocation>
</comment>
<dbReference type="STRING" id="36087.A0A077Z742"/>
<dbReference type="AlphaFoldDB" id="A0A077Z742"/>
<comment type="similarity">
    <text evidence="2">Belongs to the eukaryotic mitochondrial porin family.</text>
</comment>
<keyword evidence="7" id="KW-1185">Reference proteome</keyword>
<keyword evidence="4" id="KW-1000">Mitochondrion outer membrane</keyword>
<reference evidence="6" key="2">
    <citation type="submission" date="2014-03" db="EMBL/GenBank/DDBJ databases">
        <title>The whipworm genome and dual-species transcriptomics of an intimate host-pathogen interaction.</title>
        <authorList>
            <person name="Foth B.J."/>
            <person name="Tsai I.J."/>
            <person name="Reid A.J."/>
            <person name="Bancroft A.J."/>
            <person name="Nichol S."/>
            <person name="Tracey A."/>
            <person name="Holroyd N."/>
            <person name="Cotton J.A."/>
            <person name="Stanley E.J."/>
            <person name="Zarowiecki M."/>
            <person name="Liu J.Z."/>
            <person name="Huckvale T."/>
            <person name="Cooper P.J."/>
            <person name="Grencis R.K."/>
            <person name="Berriman M."/>
        </authorList>
    </citation>
    <scope>NUCLEOTIDE SEQUENCE [LARGE SCALE GENOMIC DNA]</scope>
</reference>
<organism evidence="6 7">
    <name type="scientific">Trichuris trichiura</name>
    <name type="common">Whipworm</name>
    <name type="synonym">Trichocephalus trichiurus</name>
    <dbReference type="NCBI Taxonomy" id="36087"/>
    <lineage>
        <taxon>Eukaryota</taxon>
        <taxon>Metazoa</taxon>
        <taxon>Ecdysozoa</taxon>
        <taxon>Nematoda</taxon>
        <taxon>Enoplea</taxon>
        <taxon>Dorylaimia</taxon>
        <taxon>Trichinellida</taxon>
        <taxon>Trichuridae</taxon>
        <taxon>Trichuris</taxon>
    </lineage>
</organism>
<dbReference type="GO" id="GO:0008308">
    <property type="term" value="F:voltage-gated monoatomic anion channel activity"/>
    <property type="evidence" value="ECO:0007669"/>
    <property type="project" value="InterPro"/>
</dbReference>
<sequence>MKETWNTDNQLTSEIIVKDPYAKGLLVKGESTFSPLSRKRTLKATAEYLSEALALHAQLDGSSAPFLFRLGAVFGYDKLLFGYEAGINVNNQSFTYNHIALGYRTENLELHSFAKAYFRNNNSEFGGTAFQRVNKNVEVGTMVGWTIGEPGATFGLGTRMKFDNGRVLQAKISSKSELGLCLREKIYNGIFSSCDLHKTFITFYSLFSNLFHRY</sequence>
<keyword evidence="5" id="KW-0406">Ion transport</keyword>
<protein>
    <submittedName>
        <fullName evidence="6">Porin 3 domain containing protein</fullName>
    </submittedName>
</protein>
<dbReference type="InterPro" id="IPR027246">
    <property type="entry name" value="Porin_Euk/Tom40"/>
</dbReference>
<dbReference type="Proteomes" id="UP000030665">
    <property type="component" value="Unassembled WGS sequence"/>
</dbReference>